<keyword evidence="5 9" id="KW-1133">Transmembrane helix</keyword>
<feature type="transmembrane region" description="Helical" evidence="9">
    <location>
        <begin position="181"/>
        <end position="203"/>
    </location>
</feature>
<feature type="transmembrane region" description="Helical" evidence="9">
    <location>
        <begin position="150"/>
        <end position="169"/>
    </location>
</feature>
<dbReference type="Pfam" id="PF00083">
    <property type="entry name" value="Sugar_tr"/>
    <property type="match status" value="1"/>
</dbReference>
<dbReference type="GO" id="GO:0005351">
    <property type="term" value="F:carbohydrate:proton symporter activity"/>
    <property type="evidence" value="ECO:0007669"/>
    <property type="project" value="TreeGrafter"/>
</dbReference>
<dbReference type="InterPro" id="IPR050360">
    <property type="entry name" value="MFS_Sugar_Transporters"/>
</dbReference>
<feature type="region of interest" description="Disordered" evidence="8">
    <location>
        <begin position="506"/>
        <end position="566"/>
    </location>
</feature>
<dbReference type="PANTHER" id="PTHR48022:SF69">
    <property type="entry name" value="SUGAR TRANSPORTER"/>
    <property type="match status" value="1"/>
</dbReference>
<evidence type="ECO:0000313" key="11">
    <source>
        <dbReference type="EMBL" id="KAK1757760.1"/>
    </source>
</evidence>
<keyword evidence="6 9" id="KW-0472">Membrane</keyword>
<reference evidence="11" key="1">
    <citation type="submission" date="2023-06" db="EMBL/GenBank/DDBJ databases">
        <title>Genome-scale phylogeny and comparative genomics of the fungal order Sordariales.</title>
        <authorList>
            <consortium name="Lawrence Berkeley National Laboratory"/>
            <person name="Hensen N."/>
            <person name="Bonometti L."/>
            <person name="Westerberg I."/>
            <person name="Brannstrom I.O."/>
            <person name="Guillou S."/>
            <person name="Cros-Aarteil S."/>
            <person name="Calhoun S."/>
            <person name="Haridas S."/>
            <person name="Kuo A."/>
            <person name="Mondo S."/>
            <person name="Pangilinan J."/>
            <person name="Riley R."/>
            <person name="Labutti K."/>
            <person name="Andreopoulos B."/>
            <person name="Lipzen A."/>
            <person name="Chen C."/>
            <person name="Yanf M."/>
            <person name="Daum C."/>
            <person name="Ng V."/>
            <person name="Clum A."/>
            <person name="Steindorff A."/>
            <person name="Ohm R."/>
            <person name="Martin F."/>
            <person name="Silar P."/>
            <person name="Natvig D."/>
            <person name="Lalanne C."/>
            <person name="Gautier V."/>
            <person name="Ament-Velasquez S.L."/>
            <person name="Kruys A."/>
            <person name="Hutchinson M.I."/>
            <person name="Powell A.J."/>
            <person name="Barry K."/>
            <person name="Miller A.N."/>
            <person name="Grigoriev I.V."/>
            <person name="Debuchy R."/>
            <person name="Gladieux P."/>
            <person name="Thoren M.H."/>
            <person name="Johannesson H."/>
        </authorList>
    </citation>
    <scope>NUCLEOTIDE SEQUENCE</scope>
    <source>
        <strain evidence="11">PSN4</strain>
    </source>
</reference>
<feature type="transmembrane region" description="Helical" evidence="9">
    <location>
        <begin position="118"/>
        <end position="138"/>
    </location>
</feature>
<evidence type="ECO:0000256" key="7">
    <source>
        <dbReference type="RuleBase" id="RU003346"/>
    </source>
</evidence>
<evidence type="ECO:0000256" key="8">
    <source>
        <dbReference type="SAM" id="MobiDB-lite"/>
    </source>
</evidence>
<dbReference type="PRINTS" id="PR00171">
    <property type="entry name" value="SUGRTRNSPORT"/>
</dbReference>
<dbReference type="EMBL" id="MU839830">
    <property type="protein sequence ID" value="KAK1757760.1"/>
    <property type="molecule type" value="Genomic_DNA"/>
</dbReference>
<comment type="subcellular location">
    <subcellularLocation>
        <location evidence="1">Membrane</location>
        <topology evidence="1">Multi-pass membrane protein</topology>
    </subcellularLocation>
</comment>
<keyword evidence="12" id="KW-1185">Reference proteome</keyword>
<keyword evidence="11" id="KW-0762">Sugar transport</keyword>
<feature type="transmembrane region" description="Helical" evidence="9">
    <location>
        <begin position="406"/>
        <end position="429"/>
    </location>
</feature>
<evidence type="ECO:0000256" key="2">
    <source>
        <dbReference type="ARBA" id="ARBA00010992"/>
    </source>
</evidence>
<sequence length="566" mass="61459">MAPPKFMGLSGRSLSMAVSTVATTGFLLFGYDQGVMSGIITAPSFNDVFTATKDNSTMQGTVTAIYEIGCLIGAMFILGIGDLLGRRRAIILGAVVMLIGVVIQVASVAGATPLAQFIVGRVVMGVGNGINTSTIPTYQAECSKTSNRGLLICIEGGVIAFGTLIAYWIDYGASYGPPDLTWRFPIAFQVIFALAIFIPMIFLPESPRWLLSHGRIEDADKVISALRGYELTSESTALERNLIIDSLKASGGYGQKSTPLKALFTNGKTQHFRRMLLGASSQLMQQISGCNAVIYYATILLEEIGLSRNMSLLIGGINMVVYALFATFSWFFIERVGRRRLFLYGTVGQMLSMIIVFACLIPGDSQSAKGAVVGFFTYIASFGATWLPLPWLYPAEVNPIKTRAKANAVSTCTNWLFNFLVVMVTPIMITSIGWGTYLFFTVTNASFLPIIWFFYPETARRSLEEIDIIFAKGHVEKMSYVRAAEELPHLQPEEIEGYARHYGLIGDDSDSARDEEEKAFGRERENSENSSGSGSGSGSDAVVVDERGGEAGLGDGVKTADRADRD</sequence>
<keyword evidence="3 7" id="KW-0813">Transport</keyword>
<dbReference type="InterPro" id="IPR003663">
    <property type="entry name" value="Sugar/inositol_transpt"/>
</dbReference>
<feature type="domain" description="Major facilitator superfamily (MFS) profile" evidence="10">
    <location>
        <begin position="18"/>
        <end position="459"/>
    </location>
</feature>
<evidence type="ECO:0000256" key="1">
    <source>
        <dbReference type="ARBA" id="ARBA00004141"/>
    </source>
</evidence>
<dbReference type="AlphaFoldDB" id="A0AAJ0BGC2"/>
<gene>
    <name evidence="11" type="ORF">QBC47DRAFT_376933</name>
</gene>
<keyword evidence="4 9" id="KW-0812">Transmembrane</keyword>
<comment type="caution">
    <text evidence="11">The sequence shown here is derived from an EMBL/GenBank/DDBJ whole genome shotgun (WGS) entry which is preliminary data.</text>
</comment>
<feature type="transmembrane region" description="Helical" evidence="9">
    <location>
        <begin position="61"/>
        <end position="78"/>
    </location>
</feature>
<name>A0AAJ0BGC2_9PEZI</name>
<feature type="transmembrane region" description="Helical" evidence="9">
    <location>
        <begin position="375"/>
        <end position="394"/>
    </location>
</feature>
<evidence type="ECO:0000256" key="5">
    <source>
        <dbReference type="ARBA" id="ARBA00022989"/>
    </source>
</evidence>
<dbReference type="Gene3D" id="1.20.1250.20">
    <property type="entry name" value="MFS general substrate transporter like domains"/>
    <property type="match status" value="1"/>
</dbReference>
<dbReference type="GO" id="GO:0015793">
    <property type="term" value="P:glycerol transmembrane transport"/>
    <property type="evidence" value="ECO:0007669"/>
    <property type="project" value="TreeGrafter"/>
</dbReference>
<accession>A0AAJ0BGC2</accession>
<dbReference type="PROSITE" id="PS50850">
    <property type="entry name" value="MFS"/>
    <property type="match status" value="1"/>
</dbReference>
<dbReference type="InterPro" id="IPR020846">
    <property type="entry name" value="MFS_dom"/>
</dbReference>
<evidence type="ECO:0000256" key="4">
    <source>
        <dbReference type="ARBA" id="ARBA00022692"/>
    </source>
</evidence>
<dbReference type="PROSITE" id="PS00217">
    <property type="entry name" value="SUGAR_TRANSPORT_2"/>
    <property type="match status" value="1"/>
</dbReference>
<feature type="compositionally biased region" description="Basic and acidic residues" evidence="8">
    <location>
        <begin position="510"/>
        <end position="527"/>
    </location>
</feature>
<dbReference type="FunFam" id="1.20.1250.20:FF:000061">
    <property type="entry name" value="MFS sugar transporter"/>
    <property type="match status" value="1"/>
</dbReference>
<evidence type="ECO:0000313" key="12">
    <source>
        <dbReference type="Proteomes" id="UP001239445"/>
    </source>
</evidence>
<feature type="transmembrane region" description="Helical" evidence="9">
    <location>
        <begin position="90"/>
        <end position="112"/>
    </location>
</feature>
<dbReference type="NCBIfam" id="TIGR00879">
    <property type="entry name" value="SP"/>
    <property type="match status" value="1"/>
</dbReference>
<proteinExistence type="inferred from homology"/>
<evidence type="ECO:0000256" key="6">
    <source>
        <dbReference type="ARBA" id="ARBA00023136"/>
    </source>
</evidence>
<organism evidence="11 12">
    <name type="scientific">Echria macrotheca</name>
    <dbReference type="NCBI Taxonomy" id="438768"/>
    <lineage>
        <taxon>Eukaryota</taxon>
        <taxon>Fungi</taxon>
        <taxon>Dikarya</taxon>
        <taxon>Ascomycota</taxon>
        <taxon>Pezizomycotina</taxon>
        <taxon>Sordariomycetes</taxon>
        <taxon>Sordariomycetidae</taxon>
        <taxon>Sordariales</taxon>
        <taxon>Schizotheciaceae</taxon>
        <taxon>Echria</taxon>
    </lineage>
</organism>
<dbReference type="Proteomes" id="UP001239445">
    <property type="component" value="Unassembled WGS sequence"/>
</dbReference>
<dbReference type="SUPFAM" id="SSF103473">
    <property type="entry name" value="MFS general substrate transporter"/>
    <property type="match status" value="1"/>
</dbReference>
<evidence type="ECO:0000256" key="9">
    <source>
        <dbReference type="SAM" id="Phobius"/>
    </source>
</evidence>
<dbReference type="GO" id="GO:0016020">
    <property type="term" value="C:membrane"/>
    <property type="evidence" value="ECO:0007669"/>
    <property type="project" value="UniProtKB-SubCell"/>
</dbReference>
<feature type="transmembrane region" description="Helical" evidence="9">
    <location>
        <begin position="283"/>
        <end position="301"/>
    </location>
</feature>
<feature type="transmembrane region" description="Helical" evidence="9">
    <location>
        <begin position="342"/>
        <end position="363"/>
    </location>
</feature>
<dbReference type="PANTHER" id="PTHR48022">
    <property type="entry name" value="PLASTIDIC GLUCOSE TRANSPORTER 4"/>
    <property type="match status" value="1"/>
</dbReference>
<protein>
    <submittedName>
        <fullName evidence="11">Sugar transporter STL1</fullName>
    </submittedName>
</protein>
<dbReference type="InterPro" id="IPR005829">
    <property type="entry name" value="Sugar_transporter_CS"/>
</dbReference>
<evidence type="ECO:0000259" key="10">
    <source>
        <dbReference type="PROSITE" id="PS50850"/>
    </source>
</evidence>
<feature type="transmembrane region" description="Helical" evidence="9">
    <location>
        <begin position="313"/>
        <end position="333"/>
    </location>
</feature>
<evidence type="ECO:0000256" key="3">
    <source>
        <dbReference type="ARBA" id="ARBA00022448"/>
    </source>
</evidence>
<comment type="similarity">
    <text evidence="2 7">Belongs to the major facilitator superfamily. Sugar transporter (TC 2.A.1.1) family.</text>
</comment>
<dbReference type="InterPro" id="IPR036259">
    <property type="entry name" value="MFS_trans_sf"/>
</dbReference>
<dbReference type="InterPro" id="IPR005828">
    <property type="entry name" value="MFS_sugar_transport-like"/>
</dbReference>